<reference evidence="12" key="1">
    <citation type="submission" date="2021-01" db="EMBL/GenBank/DDBJ databases">
        <authorList>
            <person name="Kaushik A."/>
        </authorList>
    </citation>
    <scope>NUCLEOTIDE SEQUENCE</scope>
    <source>
        <strain evidence="12">AG6-10EEA</strain>
    </source>
</reference>
<evidence type="ECO:0000256" key="3">
    <source>
        <dbReference type="ARBA" id="ARBA00022617"/>
    </source>
</evidence>
<keyword evidence="2" id="KW-0575">Peroxidase</keyword>
<comment type="cofactor">
    <cofactor evidence="1">
        <name>heme b</name>
        <dbReference type="ChEBI" id="CHEBI:60344"/>
    </cofactor>
</comment>
<comment type="caution">
    <text evidence="12">The sequence shown here is derived from an EMBL/GenBank/DDBJ whole genome shotgun (WGS) entry which is preliminary data.</text>
</comment>
<keyword evidence="5" id="KW-0732">Signal</keyword>
<evidence type="ECO:0000256" key="7">
    <source>
        <dbReference type="ARBA" id="ARBA00023004"/>
    </source>
</evidence>
<dbReference type="GO" id="GO:0046872">
    <property type="term" value="F:metal ion binding"/>
    <property type="evidence" value="ECO:0007669"/>
    <property type="project" value="UniProtKB-KW"/>
</dbReference>
<evidence type="ECO:0000256" key="6">
    <source>
        <dbReference type="ARBA" id="ARBA00023002"/>
    </source>
</evidence>
<evidence type="ECO:0000256" key="5">
    <source>
        <dbReference type="ARBA" id="ARBA00022729"/>
    </source>
</evidence>
<keyword evidence="3" id="KW-0349">Heme</keyword>
<dbReference type="InterPro" id="IPR048328">
    <property type="entry name" value="Dyp_perox_C"/>
</dbReference>
<evidence type="ECO:0000256" key="8">
    <source>
        <dbReference type="ARBA" id="ARBA00025737"/>
    </source>
</evidence>
<dbReference type="Pfam" id="PF20628">
    <property type="entry name" value="Dyp_perox_C"/>
    <property type="match status" value="1"/>
</dbReference>
<dbReference type="EMBL" id="CAJMXA010000284">
    <property type="protein sequence ID" value="CAE6424165.1"/>
    <property type="molecule type" value="Genomic_DNA"/>
</dbReference>
<organism evidence="12 13">
    <name type="scientific">Rhizoctonia solani</name>
    <dbReference type="NCBI Taxonomy" id="456999"/>
    <lineage>
        <taxon>Eukaryota</taxon>
        <taxon>Fungi</taxon>
        <taxon>Dikarya</taxon>
        <taxon>Basidiomycota</taxon>
        <taxon>Agaricomycotina</taxon>
        <taxon>Agaricomycetes</taxon>
        <taxon>Cantharellales</taxon>
        <taxon>Ceratobasidiaceae</taxon>
        <taxon>Rhizoctonia</taxon>
    </lineage>
</organism>
<name>A0A8H2XD86_9AGAM</name>
<keyword evidence="6" id="KW-0560">Oxidoreductase</keyword>
<evidence type="ECO:0000256" key="9">
    <source>
        <dbReference type="SAM" id="MobiDB-lite"/>
    </source>
</evidence>
<evidence type="ECO:0000259" key="11">
    <source>
        <dbReference type="Pfam" id="PF21105"/>
    </source>
</evidence>
<dbReference type="NCBIfam" id="TIGR01413">
    <property type="entry name" value="Dyp_perox_fam"/>
    <property type="match status" value="1"/>
</dbReference>
<evidence type="ECO:0000259" key="10">
    <source>
        <dbReference type="Pfam" id="PF20628"/>
    </source>
</evidence>
<feature type="region of interest" description="Disordered" evidence="9">
    <location>
        <begin position="301"/>
        <end position="320"/>
    </location>
</feature>
<gene>
    <name evidence="12" type="ORF">RDB_LOCUS16272</name>
</gene>
<evidence type="ECO:0000256" key="1">
    <source>
        <dbReference type="ARBA" id="ARBA00001970"/>
    </source>
</evidence>
<dbReference type="SUPFAM" id="SSF54909">
    <property type="entry name" value="Dimeric alpha+beta barrel"/>
    <property type="match status" value="1"/>
</dbReference>
<dbReference type="Pfam" id="PF21105">
    <property type="entry name" value="DyP_N"/>
    <property type="match status" value="1"/>
</dbReference>
<keyword evidence="4" id="KW-0479">Metal-binding</keyword>
<evidence type="ECO:0008006" key="14">
    <source>
        <dbReference type="Google" id="ProtNLM"/>
    </source>
</evidence>
<dbReference type="GO" id="GO:0004601">
    <property type="term" value="F:peroxidase activity"/>
    <property type="evidence" value="ECO:0007669"/>
    <property type="project" value="UniProtKB-KW"/>
</dbReference>
<dbReference type="GO" id="GO:0020037">
    <property type="term" value="F:heme binding"/>
    <property type="evidence" value="ECO:0007669"/>
    <property type="project" value="InterPro"/>
</dbReference>
<evidence type="ECO:0000256" key="2">
    <source>
        <dbReference type="ARBA" id="ARBA00022559"/>
    </source>
</evidence>
<dbReference type="InterPro" id="IPR049509">
    <property type="entry name" value="DyP_N"/>
</dbReference>
<comment type="similarity">
    <text evidence="8">Belongs to the DyP-type peroxidase family.</text>
</comment>
<protein>
    <recommendedName>
        <fullName evidence="14">Dyp-type peroxidase</fullName>
    </recommendedName>
</protein>
<evidence type="ECO:0000313" key="13">
    <source>
        <dbReference type="Proteomes" id="UP000663853"/>
    </source>
</evidence>
<dbReference type="PROSITE" id="PS51404">
    <property type="entry name" value="DYP_PEROXIDASE"/>
    <property type="match status" value="1"/>
</dbReference>
<dbReference type="AlphaFoldDB" id="A0A8H2XD86"/>
<feature type="domain" description="Dyp-type peroxidase C-terminal" evidence="10">
    <location>
        <begin position="246"/>
        <end position="414"/>
    </location>
</feature>
<evidence type="ECO:0000313" key="12">
    <source>
        <dbReference type="EMBL" id="CAE6424165.1"/>
    </source>
</evidence>
<dbReference type="PANTHER" id="PTHR30521">
    <property type="entry name" value="DEFERROCHELATASE/PEROXIDASE"/>
    <property type="match status" value="1"/>
</dbReference>
<dbReference type="Proteomes" id="UP000663853">
    <property type="component" value="Unassembled WGS sequence"/>
</dbReference>
<dbReference type="InterPro" id="IPR006314">
    <property type="entry name" value="Dyp_peroxidase"/>
</dbReference>
<proteinExistence type="inferred from homology"/>
<dbReference type="PANTHER" id="PTHR30521:SF4">
    <property type="entry name" value="DEFERROCHELATASE"/>
    <property type="match status" value="1"/>
</dbReference>
<feature type="domain" description="DyP dimeric alpha+beta barrel" evidence="11">
    <location>
        <begin position="24"/>
        <end position="192"/>
    </location>
</feature>
<evidence type="ECO:0000256" key="4">
    <source>
        <dbReference type="ARBA" id="ARBA00022723"/>
    </source>
</evidence>
<accession>A0A8H2XD86</accession>
<dbReference type="InterPro" id="IPR011008">
    <property type="entry name" value="Dimeric_a/b-barrel"/>
</dbReference>
<sequence>MILAAIPGTPLNNPPGQQEVDTTNVQGDVYPGFPKKKEDFILFQISDSAKFKQALPKLKVTTTADVFKHRQDIKEAKARQSNSLISMSLLNVAFSRKGINKLGITQLINPYEALDPFETSQLAMARRLGDPGTYESSGFQPHWEEVFKNAIDGVFIVAGESPKSVNNQITYVKELFGDAIQEVYRLSGSLRPGSQQARARTLRMFTRRDGISNPALQNVPGSQPSLPGQREVLPGLILCGHEGDLVSHRPEWTYEGSYLAFRKLEQLVPEFHKFLADNPIPEIPDRKHGSQLRGARLFGRWPSGAPTKLAPTEDDPKLGGDPLRNNKFNFPSDQGDSGQSACPYSAHIRKTNPRNDIREFMVKRSTIIRAGIPYGPELTEYEKENHITTESRGLAFVCYQSSLSRGFQLVQEVWQAWANEPRFTGNRGIVPGFDPIIGQNHGGKRDTMATSGGPQLVLPRDYVISRGGEYFFVPSIKALKTILAGAPAP</sequence>
<dbReference type="GO" id="GO:0005829">
    <property type="term" value="C:cytosol"/>
    <property type="evidence" value="ECO:0007669"/>
    <property type="project" value="TreeGrafter"/>
</dbReference>
<keyword evidence="7" id="KW-0408">Iron</keyword>